<protein>
    <submittedName>
        <fullName evidence="3">DUF1611 domain-containing protein</fullName>
    </submittedName>
</protein>
<evidence type="ECO:0000259" key="1">
    <source>
        <dbReference type="Pfam" id="PF07755"/>
    </source>
</evidence>
<dbReference type="InterPro" id="IPR035402">
    <property type="entry name" value="DgcN-like_N"/>
</dbReference>
<sequence>MYLEANIKLAVYAPNEFGKTQAKTAEGVMRYGVNPIACVIDAACAGSSVKALTGIESDAPIVSTIAEAKALGAGALLLGTAWSGGAMPSEWKKDIEQAILADMDIVNGLHDFLCDDAKISQLAKERGKRLFDVRRSPEKLPVACGRVMKENAFVVLTVGTDCSVGKMTASLEIRKSAREAGLDCQFIATGQTGMMIEGGEGIAIDRVIGDFMAGATEMMIVEKAKKHPGSLILVEGQGSLSHPGFSGVTMALVHGSCPQAMILCHRPSRGIIKGSDKAEAGVSGAGMPISSYTRLIETYESMAAYMRPAKVVGIALNTHDLSETERAEALRQAEEETGLPACDPVRDSGKKLLTAIESFRNSKL</sequence>
<dbReference type="Gene3D" id="3.40.50.720">
    <property type="entry name" value="NAD(P)-binding Rossmann-like Domain"/>
    <property type="match status" value="1"/>
</dbReference>
<dbReference type="Pfam" id="PF17396">
    <property type="entry name" value="DUF1611_N"/>
    <property type="match status" value="1"/>
</dbReference>
<feature type="domain" description="D-glutamate N-acetyltransferase-like N-terminal" evidence="2">
    <location>
        <begin position="43"/>
        <end position="135"/>
    </location>
</feature>
<dbReference type="InterPro" id="IPR035086">
    <property type="entry name" value="DgcN-like_C"/>
</dbReference>
<feature type="domain" description="D-glutamate N-acetyltransferase-like C-terminal" evidence="1">
    <location>
        <begin position="142"/>
        <end position="353"/>
    </location>
</feature>
<dbReference type="SUPFAM" id="SSF52540">
    <property type="entry name" value="P-loop containing nucleoside triphosphate hydrolases"/>
    <property type="match status" value="1"/>
</dbReference>
<dbReference type="PIRSF" id="PIRSF026760">
    <property type="entry name" value="UCP026760"/>
    <property type="match status" value="1"/>
</dbReference>
<dbReference type="EMBL" id="JAFLCK010000003">
    <property type="protein sequence ID" value="MBN8659448.1"/>
    <property type="molecule type" value="Genomic_DNA"/>
</dbReference>
<dbReference type="PANTHER" id="PTHR40690:SF1">
    <property type="entry name" value="DUF1611 DOMAIN-CONTAINING PROTEIN"/>
    <property type="match status" value="1"/>
</dbReference>
<evidence type="ECO:0000313" key="4">
    <source>
        <dbReference type="Proteomes" id="UP000664277"/>
    </source>
</evidence>
<dbReference type="InterPro" id="IPR011669">
    <property type="entry name" value="DgcN-like"/>
</dbReference>
<accession>A0A8J7PG43</accession>
<dbReference type="Proteomes" id="UP000664277">
    <property type="component" value="Unassembled WGS sequence"/>
</dbReference>
<evidence type="ECO:0000313" key="3">
    <source>
        <dbReference type="EMBL" id="MBN8659448.1"/>
    </source>
</evidence>
<name>A0A8J7PG43_9BACT</name>
<reference evidence="3" key="1">
    <citation type="submission" date="2021-02" db="EMBL/GenBank/DDBJ databases">
        <title>Genome-Resolved Metagenomics of a Microbial Community Performing Photosynthetic Biological Nutrient Removal.</title>
        <authorList>
            <person name="Mcdaniel E.A."/>
        </authorList>
    </citation>
    <scope>NUCLEOTIDE SEQUENCE</scope>
    <source>
        <strain evidence="3">UWPOB_OBS1</strain>
    </source>
</reference>
<dbReference type="AlphaFoldDB" id="A0A8J7PG43"/>
<gene>
    <name evidence="3" type="ORF">J0M35_03725</name>
</gene>
<organism evidence="3 4">
    <name type="scientific">Candidatus Obscuribacter phosphatis</name>
    <dbReference type="NCBI Taxonomy" id="1906157"/>
    <lineage>
        <taxon>Bacteria</taxon>
        <taxon>Bacillati</taxon>
        <taxon>Candidatus Melainabacteria</taxon>
        <taxon>Candidatus Obscuribacterales</taxon>
        <taxon>Candidatus Obscuribacteraceae</taxon>
        <taxon>Candidatus Obscuribacter</taxon>
    </lineage>
</organism>
<dbReference type="InterPro" id="IPR027417">
    <property type="entry name" value="P-loop_NTPase"/>
</dbReference>
<evidence type="ECO:0000259" key="2">
    <source>
        <dbReference type="Pfam" id="PF17396"/>
    </source>
</evidence>
<dbReference type="Gene3D" id="3.40.50.300">
    <property type="entry name" value="P-loop containing nucleotide triphosphate hydrolases"/>
    <property type="match status" value="1"/>
</dbReference>
<dbReference type="PANTHER" id="PTHR40690">
    <property type="entry name" value="GLL3100 PROTEIN"/>
    <property type="match status" value="1"/>
</dbReference>
<proteinExistence type="predicted"/>
<dbReference type="Pfam" id="PF07755">
    <property type="entry name" value="DUF1611"/>
    <property type="match status" value="1"/>
</dbReference>
<comment type="caution">
    <text evidence="3">The sequence shown here is derived from an EMBL/GenBank/DDBJ whole genome shotgun (WGS) entry which is preliminary data.</text>
</comment>